<evidence type="ECO:0000313" key="2">
    <source>
        <dbReference type="EMBL" id="PNU01811.1"/>
    </source>
</evidence>
<dbReference type="AlphaFoldDB" id="A0A2K2FSQ5"/>
<evidence type="ECO:0000313" key="3">
    <source>
        <dbReference type="Proteomes" id="UP000236327"/>
    </source>
</evidence>
<organism evidence="2 3">
    <name type="scientific">Novosphingobium guangzhouense</name>
    <dbReference type="NCBI Taxonomy" id="1850347"/>
    <lineage>
        <taxon>Bacteria</taxon>
        <taxon>Pseudomonadati</taxon>
        <taxon>Pseudomonadota</taxon>
        <taxon>Alphaproteobacteria</taxon>
        <taxon>Sphingomonadales</taxon>
        <taxon>Sphingomonadaceae</taxon>
        <taxon>Novosphingobium</taxon>
    </lineage>
</organism>
<keyword evidence="1" id="KW-0472">Membrane</keyword>
<keyword evidence="3" id="KW-1185">Reference proteome</keyword>
<sequence>MLAVLPAVIGLLVGSLAGRHAMIGANPQTFFVLGMLAGISLCGVALGLWQGLRAIRTGTHPLSEA</sequence>
<accession>A0A2K2FSQ5</accession>
<comment type="caution">
    <text evidence="2">The sequence shown here is derived from an EMBL/GenBank/DDBJ whole genome shotgun (WGS) entry which is preliminary data.</text>
</comment>
<dbReference type="Proteomes" id="UP000236327">
    <property type="component" value="Unassembled WGS sequence"/>
</dbReference>
<proteinExistence type="predicted"/>
<name>A0A2K2FSQ5_9SPHN</name>
<dbReference type="EMBL" id="LYMM01000106">
    <property type="protein sequence ID" value="PNU01811.1"/>
    <property type="molecule type" value="Genomic_DNA"/>
</dbReference>
<evidence type="ECO:0000256" key="1">
    <source>
        <dbReference type="SAM" id="Phobius"/>
    </source>
</evidence>
<keyword evidence="1" id="KW-0812">Transmembrane</keyword>
<feature type="transmembrane region" description="Helical" evidence="1">
    <location>
        <begin position="27"/>
        <end position="49"/>
    </location>
</feature>
<gene>
    <name evidence="2" type="ORF">A8V01_12200</name>
</gene>
<keyword evidence="1" id="KW-1133">Transmembrane helix</keyword>
<reference evidence="2 3" key="1">
    <citation type="submission" date="2016-05" db="EMBL/GenBank/DDBJ databases">
        <title>Complete genome sequence of Novosphingobium guangzhouense SA925(T).</title>
        <authorList>
            <person name="Sha S."/>
        </authorList>
    </citation>
    <scope>NUCLEOTIDE SEQUENCE [LARGE SCALE GENOMIC DNA]</scope>
    <source>
        <strain evidence="2 3">SA925</strain>
    </source>
</reference>
<protein>
    <submittedName>
        <fullName evidence="2">Uncharacterized protein</fullName>
    </submittedName>
</protein>